<dbReference type="PANTHER" id="PTHR15108">
    <property type="entry name" value="N-ACYLGLUCOSAMINE-2-EPIMERASE"/>
    <property type="match status" value="1"/>
</dbReference>
<comment type="caution">
    <text evidence="3">The sequence shown here is derived from an EMBL/GenBank/DDBJ whole genome shotgun (WGS) entry which is preliminary data.</text>
</comment>
<name>A0A9X2JIT1_9BACT</name>
<dbReference type="InterPro" id="IPR010819">
    <property type="entry name" value="AGE/CE"/>
</dbReference>
<organism evidence="3 4">
    <name type="scientific">Aeoliella straminimaris</name>
    <dbReference type="NCBI Taxonomy" id="2954799"/>
    <lineage>
        <taxon>Bacteria</taxon>
        <taxon>Pseudomonadati</taxon>
        <taxon>Planctomycetota</taxon>
        <taxon>Planctomycetia</taxon>
        <taxon>Pirellulales</taxon>
        <taxon>Lacipirellulaceae</taxon>
        <taxon>Aeoliella</taxon>
    </lineage>
</organism>
<evidence type="ECO:0000313" key="3">
    <source>
        <dbReference type="EMBL" id="MCO6047156.1"/>
    </source>
</evidence>
<keyword evidence="4" id="KW-1185">Reference proteome</keyword>
<dbReference type="InterPro" id="IPR012341">
    <property type="entry name" value="6hp_glycosidase-like_sf"/>
</dbReference>
<dbReference type="EMBL" id="JAMXLR010000089">
    <property type="protein sequence ID" value="MCO6047156.1"/>
    <property type="molecule type" value="Genomic_DNA"/>
</dbReference>
<dbReference type="Proteomes" id="UP001155241">
    <property type="component" value="Unassembled WGS sequence"/>
</dbReference>
<evidence type="ECO:0000256" key="2">
    <source>
        <dbReference type="ARBA" id="ARBA00023235"/>
    </source>
</evidence>
<dbReference type="Pfam" id="PF07221">
    <property type="entry name" value="GlcNAc_2-epim"/>
    <property type="match status" value="1"/>
</dbReference>
<comment type="similarity">
    <text evidence="1">Belongs to the N-acylglucosamine 2-epimerase family.</text>
</comment>
<sequence>MSTVDPKFEASEIPTEGGLLDAHRRQKLSEVYRSALLDDIVPWWQEHSVDTEQGGYFSRLNREGQPYSFDKDMWMTGRQVWMFAHLYNRHEQRPLWLEIARTGASFLLQHAFRPDGGMYFRTNREGKPLASILSVYTKVFAAIGLLEYAKAANDGQAYDRALSLYGDLEFELRRLSDTPLLGYPLKHEFDLHSRYICLMTVAWVFNECDPCDRYASACTAAMDHILNRFWKPEQNVLLENVGPQGEVLIDLPEGRTINPGHALESAWMMLEIAARDENQTAIDLCVDIILASLKGGWDEEQGGLFYIKNFDDTPCHCIESQCKLWWPHGEALYATMLGWSLTGKAELASWYNKIHHYTFSRFPDEECGEWYGYLNRDGSPIWTAKANGWKGCFHVPRILFRAFQLLSSNKSE</sequence>
<evidence type="ECO:0000313" key="4">
    <source>
        <dbReference type="Proteomes" id="UP001155241"/>
    </source>
</evidence>
<dbReference type="RefSeq" id="WP_252855268.1">
    <property type="nucleotide sequence ID" value="NZ_JAMXLR010000089.1"/>
</dbReference>
<dbReference type="Gene3D" id="1.50.10.10">
    <property type="match status" value="1"/>
</dbReference>
<gene>
    <name evidence="3" type="ORF">NG895_24930</name>
</gene>
<proteinExistence type="inferred from homology"/>
<dbReference type="AlphaFoldDB" id="A0A9X2JIT1"/>
<dbReference type="GO" id="GO:0016853">
    <property type="term" value="F:isomerase activity"/>
    <property type="evidence" value="ECO:0007669"/>
    <property type="project" value="UniProtKB-KW"/>
</dbReference>
<keyword evidence="2" id="KW-0413">Isomerase</keyword>
<dbReference type="GO" id="GO:0005975">
    <property type="term" value="P:carbohydrate metabolic process"/>
    <property type="evidence" value="ECO:0007669"/>
    <property type="project" value="InterPro"/>
</dbReference>
<evidence type="ECO:0000256" key="1">
    <source>
        <dbReference type="ARBA" id="ARBA00008558"/>
    </source>
</evidence>
<protein>
    <submittedName>
        <fullName evidence="3">AGE family epimerase/isomerase</fullName>
    </submittedName>
</protein>
<dbReference type="SUPFAM" id="SSF48208">
    <property type="entry name" value="Six-hairpin glycosidases"/>
    <property type="match status" value="1"/>
</dbReference>
<accession>A0A9X2JIT1</accession>
<reference evidence="3" key="1">
    <citation type="submission" date="2022-06" db="EMBL/GenBank/DDBJ databases">
        <title>Aeoliella straminimaris, a novel planctomycete from sediments.</title>
        <authorList>
            <person name="Vitorino I.R."/>
            <person name="Lage O.M."/>
        </authorList>
    </citation>
    <scope>NUCLEOTIDE SEQUENCE</scope>
    <source>
        <strain evidence="3">ICT_H6.2</strain>
    </source>
</reference>
<dbReference type="InterPro" id="IPR008928">
    <property type="entry name" value="6-hairpin_glycosidase_sf"/>
</dbReference>